<dbReference type="GO" id="GO:0005576">
    <property type="term" value="C:extracellular region"/>
    <property type="evidence" value="ECO:0007669"/>
    <property type="project" value="UniProtKB-SubCell"/>
</dbReference>
<dbReference type="CDD" id="cd10918">
    <property type="entry name" value="CE4_NodB_like_5s_6s"/>
    <property type="match status" value="1"/>
</dbReference>
<dbReference type="EMBL" id="PYHP01000078">
    <property type="protein sequence ID" value="PUA35759.1"/>
    <property type="molecule type" value="Genomic_DNA"/>
</dbReference>
<protein>
    <submittedName>
        <fullName evidence="5">Polysaccharide deacetylase</fullName>
    </submittedName>
</protein>
<dbReference type="AlphaFoldDB" id="A0A2T6FV31"/>
<name>A0A2T6FV31_9BACL</name>
<keyword evidence="2" id="KW-0732">Signal</keyword>
<dbReference type="Proteomes" id="UP000244184">
    <property type="component" value="Unassembled WGS sequence"/>
</dbReference>
<proteinExistence type="predicted"/>
<evidence type="ECO:0000259" key="4">
    <source>
        <dbReference type="PROSITE" id="PS51677"/>
    </source>
</evidence>
<evidence type="ECO:0000313" key="6">
    <source>
        <dbReference type="Proteomes" id="UP000244184"/>
    </source>
</evidence>
<dbReference type="InterPro" id="IPR011330">
    <property type="entry name" value="Glyco_hydro/deAcase_b/a-brl"/>
</dbReference>
<sequence length="312" mass="35688">MINRERRITTMRLFFQWIGMIFLVIMFTCAFINDGLKSSKGTHFSNQVAVLEYHHIDPEASAYTITPEAFKQHLLALKANHYNVISMEDFIEFLDGRRSLPSDAVVLTFDDGYESFYKYAYPILKEQNMVATNFVIVNYLGTNPGTPFLNWNEIQEMKNDGFSFYSHTYNAHDFAADLNGKPVDPLTNPIYLQNRNRMETEAEYEQRVKADLLQADQIIESKLGAHDKLFCLPHGRYNEKLLELGNTVGIQYFFTGMDGLNAPGTKLVKRINAGAADVTPGKLLHKLNDETTLIGRLKITLKNYLTSQRMSE</sequence>
<dbReference type="PANTHER" id="PTHR34216:SF3">
    <property type="entry name" value="POLY-BETA-1,6-N-ACETYL-D-GLUCOSAMINE N-DEACETYLASE"/>
    <property type="match status" value="1"/>
</dbReference>
<feature type="transmembrane region" description="Helical" evidence="3">
    <location>
        <begin position="12"/>
        <end position="33"/>
    </location>
</feature>
<dbReference type="InterPro" id="IPR051398">
    <property type="entry name" value="Polysacch_Deacetylase"/>
</dbReference>
<feature type="domain" description="NodB homology" evidence="4">
    <location>
        <begin position="103"/>
        <end position="312"/>
    </location>
</feature>
<dbReference type="PROSITE" id="PS51677">
    <property type="entry name" value="NODB"/>
    <property type="match status" value="1"/>
</dbReference>
<dbReference type="GO" id="GO:0005975">
    <property type="term" value="P:carbohydrate metabolic process"/>
    <property type="evidence" value="ECO:0007669"/>
    <property type="project" value="InterPro"/>
</dbReference>
<organism evidence="5 6">
    <name type="scientific">Paenibacillus elgii</name>
    <dbReference type="NCBI Taxonomy" id="189691"/>
    <lineage>
        <taxon>Bacteria</taxon>
        <taxon>Bacillati</taxon>
        <taxon>Bacillota</taxon>
        <taxon>Bacilli</taxon>
        <taxon>Bacillales</taxon>
        <taxon>Paenibacillaceae</taxon>
        <taxon>Paenibacillus</taxon>
    </lineage>
</organism>
<comment type="subcellular location">
    <subcellularLocation>
        <location evidence="1">Secreted</location>
    </subcellularLocation>
</comment>
<dbReference type="GO" id="GO:0016810">
    <property type="term" value="F:hydrolase activity, acting on carbon-nitrogen (but not peptide) bonds"/>
    <property type="evidence" value="ECO:0007669"/>
    <property type="project" value="InterPro"/>
</dbReference>
<evidence type="ECO:0000256" key="2">
    <source>
        <dbReference type="ARBA" id="ARBA00022729"/>
    </source>
</evidence>
<dbReference type="Pfam" id="PF01522">
    <property type="entry name" value="Polysacc_deac_1"/>
    <property type="match status" value="1"/>
</dbReference>
<dbReference type="Gene3D" id="3.20.20.370">
    <property type="entry name" value="Glycoside hydrolase/deacetylase"/>
    <property type="match status" value="1"/>
</dbReference>
<evidence type="ECO:0000256" key="3">
    <source>
        <dbReference type="SAM" id="Phobius"/>
    </source>
</evidence>
<evidence type="ECO:0000313" key="5">
    <source>
        <dbReference type="EMBL" id="PUA35759.1"/>
    </source>
</evidence>
<gene>
    <name evidence="5" type="ORF">C8Z91_29285</name>
</gene>
<dbReference type="SUPFAM" id="SSF88713">
    <property type="entry name" value="Glycoside hydrolase/deacetylase"/>
    <property type="match status" value="1"/>
</dbReference>
<keyword evidence="3" id="KW-0472">Membrane</keyword>
<dbReference type="PANTHER" id="PTHR34216">
    <property type="match status" value="1"/>
</dbReference>
<reference evidence="5 6" key="1">
    <citation type="submission" date="2018-03" db="EMBL/GenBank/DDBJ databases">
        <title>Genome sequence of Paenibacillus elgii strain AC13 an antimicrobial compound producing bacteria.</title>
        <authorList>
            <person name="Kurokawa A.S."/>
            <person name="Araujo J.F."/>
            <person name="Costa R.A."/>
            <person name="Ortega D.B."/>
            <person name="Pires A.S."/>
            <person name="Pappas G.J.Jr."/>
            <person name="Franco O.L."/>
            <person name="Barreto C."/>
            <person name="Magalhaes B.S."/>
            <person name="Kruger R.H."/>
        </authorList>
    </citation>
    <scope>NUCLEOTIDE SEQUENCE [LARGE SCALE GENOMIC DNA]</scope>
    <source>
        <strain evidence="5 6">AC13</strain>
    </source>
</reference>
<dbReference type="InterPro" id="IPR002509">
    <property type="entry name" value="NODB_dom"/>
</dbReference>
<keyword evidence="3" id="KW-0812">Transmembrane</keyword>
<keyword evidence="3" id="KW-1133">Transmembrane helix</keyword>
<evidence type="ECO:0000256" key="1">
    <source>
        <dbReference type="ARBA" id="ARBA00004613"/>
    </source>
</evidence>
<accession>A0A2T6FV31</accession>
<comment type="caution">
    <text evidence="5">The sequence shown here is derived from an EMBL/GenBank/DDBJ whole genome shotgun (WGS) entry which is preliminary data.</text>
</comment>